<evidence type="ECO:0000313" key="2">
    <source>
        <dbReference type="Proteomes" id="UP000253094"/>
    </source>
</evidence>
<dbReference type="Proteomes" id="UP000253094">
    <property type="component" value="Unassembled WGS sequence"/>
</dbReference>
<comment type="caution">
    <text evidence="1">The sequence shown here is derived from an EMBL/GenBank/DDBJ whole genome shotgun (WGS) entry which is preliminary data.</text>
</comment>
<protein>
    <submittedName>
        <fullName evidence="1">Uncharacterized protein</fullName>
    </submittedName>
</protein>
<accession>A0A367F403</accession>
<keyword evidence="2" id="KW-1185">Reference proteome</keyword>
<organism evidence="1 2">
    <name type="scientific">Sphaerisporangium album</name>
    <dbReference type="NCBI Taxonomy" id="509200"/>
    <lineage>
        <taxon>Bacteria</taxon>
        <taxon>Bacillati</taxon>
        <taxon>Actinomycetota</taxon>
        <taxon>Actinomycetes</taxon>
        <taxon>Streptosporangiales</taxon>
        <taxon>Streptosporangiaceae</taxon>
        <taxon>Sphaerisporangium</taxon>
    </lineage>
</organism>
<gene>
    <name evidence="1" type="ORF">DQ384_32550</name>
</gene>
<dbReference type="OrthoDB" id="3540792at2"/>
<name>A0A367F403_9ACTN</name>
<dbReference type="EMBL" id="QOIL01000023">
    <property type="protein sequence ID" value="RCG25073.1"/>
    <property type="molecule type" value="Genomic_DNA"/>
</dbReference>
<proteinExistence type="predicted"/>
<reference evidence="1 2" key="1">
    <citation type="submission" date="2018-06" db="EMBL/GenBank/DDBJ databases">
        <title>Sphaerisporangium craniellae sp. nov., isolated from a marine sponge in the South China Sea.</title>
        <authorList>
            <person name="Li L."/>
        </authorList>
    </citation>
    <scope>NUCLEOTIDE SEQUENCE [LARGE SCALE GENOMIC DNA]</scope>
    <source>
        <strain evidence="1 2">CCTCC AA 208026</strain>
    </source>
</reference>
<dbReference type="RefSeq" id="WP_114032705.1">
    <property type="nucleotide sequence ID" value="NZ_QOIL01000023.1"/>
</dbReference>
<sequence length="83" mass="9418">MGEQRYHHLVRLAWALNRRGLRAVVELPLKSEPVLVVPREGGALRVMAFSHKGAWLYTWGRGQGQRVQVSADDAADRIWEVAQ</sequence>
<evidence type="ECO:0000313" key="1">
    <source>
        <dbReference type="EMBL" id="RCG25073.1"/>
    </source>
</evidence>
<dbReference type="AlphaFoldDB" id="A0A367F403"/>